<dbReference type="GO" id="GO:0004474">
    <property type="term" value="F:malate synthase activity"/>
    <property type="evidence" value="ECO:0007669"/>
    <property type="project" value="UniProtKB-EC"/>
</dbReference>
<keyword evidence="4 8" id="KW-0816">Tricarboxylic acid cycle</keyword>
<keyword evidence="3 8" id="KW-0329">Glyoxylate bypass</keyword>
<dbReference type="InterPro" id="IPR044856">
    <property type="entry name" value="Malate_synth_C_sf"/>
</dbReference>
<sequence length="530" mass="60229">MSLVMNQQKLGFNTAVTNYYPEILTDEAMEFLILLHENFNAQRISLLERRKKEQNLFNKGKKPGFPVETKAIREGNWMAGSIPSDLKDRRVEITGPTDRKMMINALNSGAKTFMADLEDSTSPTWRNVLDGQINLRDAVSRTISFKNNTNGKRYQLNEQTATLLVRPRGWHLNEKHLLINKEEASASLVDFGLFFFHNAKQLLKNGTGPYFYLPKLEHYLEARLWNDVFVFAQDYLGIPKGTIKATVLIETITASFQLDEFIFELKDHIVGLNCGRWDYIFSYIKKLRAHDLVTPDRAEVTMQTPFMKAYSLRVIQICHKRGIHAIGGMAAQIPIKEDDAANNAALEKVRRDKEAEVLNGHDGTWVAHPALVAIAMEVFNTHMPEANQIEKQIEGLTITAEDLIEQPEGQCTEAGVRKNINVGILYLLSWLNGNGAAALYHLMEDAATAEISRAQLWQWLKHKVVLEDGRTLTKSLYTELRTEELKKVEAYITKSKMPDTLLGTALQLFDDLVLADTFEDFLTTKAYAYL</sequence>
<dbReference type="Pfam" id="PF20659">
    <property type="entry name" value="MS_C"/>
    <property type="match status" value="1"/>
</dbReference>
<dbReference type="SUPFAM" id="SSF51645">
    <property type="entry name" value="Malate synthase G"/>
    <property type="match status" value="1"/>
</dbReference>
<dbReference type="InterPro" id="IPR048356">
    <property type="entry name" value="MS_N"/>
</dbReference>
<evidence type="ECO:0000313" key="13">
    <source>
        <dbReference type="Proteomes" id="UP000199321"/>
    </source>
</evidence>
<dbReference type="Gene3D" id="3.20.20.360">
    <property type="entry name" value="Malate synthase, domain 3"/>
    <property type="match status" value="1"/>
</dbReference>
<protein>
    <recommendedName>
        <fullName evidence="2 8">Malate synthase</fullName>
        <ecNumber evidence="2 8">2.3.3.9</ecNumber>
    </recommendedName>
</protein>
<dbReference type="Proteomes" id="UP000199321">
    <property type="component" value="Unassembled WGS sequence"/>
</dbReference>
<name>A0A1G7FBT7_9FLAO</name>
<dbReference type="InterPro" id="IPR046363">
    <property type="entry name" value="MS_N_TIM-barrel_dom"/>
</dbReference>
<dbReference type="RefSeq" id="WP_093142952.1">
    <property type="nucleotide sequence ID" value="NZ_BMWO01000002.1"/>
</dbReference>
<comment type="catalytic activity">
    <reaction evidence="6 8">
        <text>glyoxylate + acetyl-CoA + H2O = (S)-malate + CoA + H(+)</text>
        <dbReference type="Rhea" id="RHEA:18181"/>
        <dbReference type="ChEBI" id="CHEBI:15377"/>
        <dbReference type="ChEBI" id="CHEBI:15378"/>
        <dbReference type="ChEBI" id="CHEBI:15589"/>
        <dbReference type="ChEBI" id="CHEBI:36655"/>
        <dbReference type="ChEBI" id="CHEBI:57287"/>
        <dbReference type="ChEBI" id="CHEBI:57288"/>
        <dbReference type="EC" id="2.3.3.9"/>
    </reaction>
</comment>
<dbReference type="InterPro" id="IPR019830">
    <property type="entry name" value="Malate_synthase_CS"/>
</dbReference>
<feature type="domain" description="Malate synthase N-terminal" evidence="10">
    <location>
        <begin position="14"/>
        <end position="70"/>
    </location>
</feature>
<dbReference type="EC" id="2.3.3.9" evidence="2 8"/>
<keyword evidence="5 8" id="KW-0808">Transferase</keyword>
<reference evidence="12 13" key="1">
    <citation type="submission" date="2016-10" db="EMBL/GenBank/DDBJ databases">
        <authorList>
            <person name="de Groot N.N."/>
        </authorList>
    </citation>
    <scope>NUCLEOTIDE SEQUENCE [LARGE SCALE GENOMIC DNA]</scope>
    <source>
        <strain evidence="12 13">DSM 16195</strain>
    </source>
</reference>
<evidence type="ECO:0000256" key="6">
    <source>
        <dbReference type="ARBA" id="ARBA00047918"/>
    </source>
</evidence>
<feature type="active site" description="Proton acceptor" evidence="7">
    <location>
        <position position="166"/>
    </location>
</feature>
<dbReference type="FunFam" id="3.20.20.360:FF:000001">
    <property type="entry name" value="Malate synthase"/>
    <property type="match status" value="1"/>
</dbReference>
<evidence type="ECO:0000256" key="4">
    <source>
        <dbReference type="ARBA" id="ARBA00022532"/>
    </source>
</evidence>
<evidence type="ECO:0000313" key="12">
    <source>
        <dbReference type="EMBL" id="SDE72935.1"/>
    </source>
</evidence>
<evidence type="ECO:0000256" key="3">
    <source>
        <dbReference type="ARBA" id="ARBA00022435"/>
    </source>
</evidence>
<keyword evidence="13" id="KW-1185">Reference proteome</keyword>
<dbReference type="CDD" id="cd00727">
    <property type="entry name" value="malate_synt_A"/>
    <property type="match status" value="1"/>
</dbReference>
<dbReference type="AlphaFoldDB" id="A0A1G7FBT7"/>
<dbReference type="PIRSF" id="PIRSF001363">
    <property type="entry name" value="Malate_synth"/>
    <property type="match status" value="1"/>
</dbReference>
<comment type="similarity">
    <text evidence="1 8">Belongs to the malate synthase family.</text>
</comment>
<gene>
    <name evidence="12" type="ORF">SAMN05421855_102438</name>
</gene>
<feature type="active site" description="Proton donor" evidence="7">
    <location>
        <position position="445"/>
    </location>
</feature>
<dbReference type="InterPro" id="IPR006252">
    <property type="entry name" value="Malate_synthA"/>
</dbReference>
<dbReference type="PANTHER" id="PTHR42902">
    <property type="entry name" value="MALATE SYNTHASE"/>
    <property type="match status" value="1"/>
</dbReference>
<dbReference type="FunFam" id="1.20.1220.12:FF:000001">
    <property type="entry name" value="Malate synthase"/>
    <property type="match status" value="1"/>
</dbReference>
<organism evidence="12 13">
    <name type="scientific">Ulvibacter litoralis</name>
    <dbReference type="NCBI Taxonomy" id="227084"/>
    <lineage>
        <taxon>Bacteria</taxon>
        <taxon>Pseudomonadati</taxon>
        <taxon>Bacteroidota</taxon>
        <taxon>Flavobacteriia</taxon>
        <taxon>Flavobacteriales</taxon>
        <taxon>Flavobacteriaceae</taxon>
        <taxon>Ulvibacter</taxon>
    </lineage>
</organism>
<dbReference type="GO" id="GO:0006097">
    <property type="term" value="P:glyoxylate cycle"/>
    <property type="evidence" value="ECO:0007669"/>
    <property type="project" value="UniProtKB-UniPathway"/>
</dbReference>
<dbReference type="InterPro" id="IPR011076">
    <property type="entry name" value="Malate_synth_sf"/>
</dbReference>
<dbReference type="UniPathway" id="UPA00703">
    <property type="reaction ID" value="UER00720"/>
</dbReference>
<evidence type="ECO:0000259" key="9">
    <source>
        <dbReference type="Pfam" id="PF01274"/>
    </source>
</evidence>
<evidence type="ECO:0000256" key="2">
    <source>
        <dbReference type="ARBA" id="ARBA00012636"/>
    </source>
</evidence>
<feature type="domain" description="Malate synthase C-terminal" evidence="11">
    <location>
        <begin position="411"/>
        <end position="528"/>
    </location>
</feature>
<dbReference type="Pfam" id="PF01274">
    <property type="entry name" value="MS_TIM-barrel"/>
    <property type="match status" value="1"/>
</dbReference>
<evidence type="ECO:0000259" key="11">
    <source>
        <dbReference type="Pfam" id="PF20659"/>
    </source>
</evidence>
<dbReference type="Gene3D" id="1.20.1220.12">
    <property type="entry name" value="Malate synthase, domain III"/>
    <property type="match status" value="1"/>
</dbReference>
<dbReference type="STRING" id="227084.SAMN05421855_102438"/>
<dbReference type="InterPro" id="IPR048355">
    <property type="entry name" value="MS_C"/>
</dbReference>
<evidence type="ECO:0000256" key="7">
    <source>
        <dbReference type="PIRSR" id="PIRSR001363-1"/>
    </source>
</evidence>
<evidence type="ECO:0000256" key="1">
    <source>
        <dbReference type="ARBA" id="ARBA00006394"/>
    </source>
</evidence>
<feature type="domain" description="Malate synthase TIM barrel" evidence="9">
    <location>
        <begin position="162"/>
        <end position="405"/>
    </location>
</feature>
<dbReference type="OrthoDB" id="9768429at2"/>
<dbReference type="GO" id="GO:0005737">
    <property type="term" value="C:cytoplasm"/>
    <property type="evidence" value="ECO:0007669"/>
    <property type="project" value="TreeGrafter"/>
</dbReference>
<proteinExistence type="inferred from homology"/>
<dbReference type="GO" id="GO:0006099">
    <property type="term" value="P:tricarboxylic acid cycle"/>
    <property type="evidence" value="ECO:0007669"/>
    <property type="project" value="UniProtKB-KW"/>
</dbReference>
<evidence type="ECO:0000256" key="5">
    <source>
        <dbReference type="ARBA" id="ARBA00022679"/>
    </source>
</evidence>
<accession>A0A1G7FBT7</accession>
<dbReference type="NCBIfam" id="TIGR01344">
    <property type="entry name" value="malate_syn_A"/>
    <property type="match status" value="1"/>
</dbReference>
<comment type="pathway">
    <text evidence="8">Carbohydrate metabolism; glyoxylate cycle; (S)-malate from isocitrate: step 2/2.</text>
</comment>
<dbReference type="PANTHER" id="PTHR42902:SF1">
    <property type="entry name" value="MALATE SYNTHASE 1-RELATED"/>
    <property type="match status" value="1"/>
</dbReference>
<dbReference type="PROSITE" id="PS00510">
    <property type="entry name" value="MALATE_SYNTHASE"/>
    <property type="match status" value="1"/>
</dbReference>
<dbReference type="Pfam" id="PF20656">
    <property type="entry name" value="MS_N"/>
    <property type="match status" value="1"/>
</dbReference>
<dbReference type="EMBL" id="FNBA01000002">
    <property type="protein sequence ID" value="SDE72935.1"/>
    <property type="molecule type" value="Genomic_DNA"/>
</dbReference>
<evidence type="ECO:0000259" key="10">
    <source>
        <dbReference type="Pfam" id="PF20656"/>
    </source>
</evidence>
<evidence type="ECO:0000256" key="8">
    <source>
        <dbReference type="RuleBase" id="RU000555"/>
    </source>
</evidence>
<dbReference type="InterPro" id="IPR001465">
    <property type="entry name" value="Malate_synthase_TIM"/>
</dbReference>